<evidence type="ECO:0000256" key="1">
    <source>
        <dbReference type="ARBA" id="ARBA00022448"/>
    </source>
</evidence>
<comment type="subcellular location">
    <subcellularLocation>
        <location evidence="8">Mitochondrion</location>
    </subcellularLocation>
    <subcellularLocation>
        <location evidence="8">Mitochondrion inner membrane</location>
    </subcellularLocation>
</comment>
<accession>A0AAD5YB86</accession>
<keyword evidence="11" id="KW-1185">Reference proteome</keyword>
<comment type="subunit">
    <text evidence="8">F-type ATPases have 2 components, CF(1) - the catalytic core - and CF(0) - the membrane proton channel. In yeast, the dimeric form of ATP synthase consists of 17 polypeptides: alpha, beta, gamma, delta, epsilon, 4 (B), 5 (OSCP), 6 (A), 8, 9 (C), d, E (Tim11), f, g, h, i/j and k.</text>
</comment>
<dbReference type="InterPro" id="IPR008688">
    <property type="entry name" value="ATP_synth_Bsub_B/MI25"/>
</dbReference>
<evidence type="ECO:0000313" key="10">
    <source>
        <dbReference type="EMBL" id="KAJ3262245.1"/>
    </source>
</evidence>
<evidence type="ECO:0000256" key="3">
    <source>
        <dbReference type="ARBA" id="ARBA00022781"/>
    </source>
</evidence>
<dbReference type="SUPFAM" id="SSF161060">
    <property type="entry name" value="ATP synthase B chain-like"/>
    <property type="match status" value="1"/>
</dbReference>
<comment type="similarity">
    <text evidence="8">Belongs to the eukaryotic ATPase B chain family.</text>
</comment>
<dbReference type="Pfam" id="PF05405">
    <property type="entry name" value="Mt_ATP-synt_B"/>
    <property type="match status" value="1"/>
</dbReference>
<evidence type="ECO:0000256" key="5">
    <source>
        <dbReference type="ARBA" id="ARBA00023065"/>
    </source>
</evidence>
<evidence type="ECO:0000256" key="8">
    <source>
        <dbReference type="RuleBase" id="RU368017"/>
    </source>
</evidence>
<dbReference type="EMBL" id="JADGKB010000002">
    <property type="protein sequence ID" value="KAJ3262245.1"/>
    <property type="molecule type" value="Genomic_DNA"/>
</dbReference>
<keyword evidence="4 8" id="KW-0999">Mitochondrion inner membrane</keyword>
<dbReference type="GO" id="GO:0005743">
    <property type="term" value="C:mitochondrial inner membrane"/>
    <property type="evidence" value="ECO:0007669"/>
    <property type="project" value="UniProtKB-SubCell"/>
</dbReference>
<keyword evidence="7 8" id="KW-0472">Membrane</keyword>
<proteinExistence type="inferred from homology"/>
<keyword evidence="5 8" id="KW-0406">Ion transport</keyword>
<keyword evidence="6 8" id="KW-0496">Mitochondrion</keyword>
<evidence type="ECO:0000256" key="4">
    <source>
        <dbReference type="ARBA" id="ARBA00022792"/>
    </source>
</evidence>
<dbReference type="InterPro" id="IPR013837">
    <property type="entry name" value="ATP_synth_F0_suB"/>
</dbReference>
<reference evidence="10" key="1">
    <citation type="submission" date="2020-05" db="EMBL/GenBank/DDBJ databases">
        <title>Phylogenomic resolution of chytrid fungi.</title>
        <authorList>
            <person name="Stajich J.E."/>
            <person name="Amses K."/>
            <person name="Simmons R."/>
            <person name="Seto K."/>
            <person name="Myers J."/>
            <person name="Bonds A."/>
            <person name="Quandt C.A."/>
            <person name="Barry K."/>
            <person name="Liu P."/>
            <person name="Grigoriev I."/>
            <person name="Longcore J.E."/>
            <person name="James T.Y."/>
        </authorList>
    </citation>
    <scope>NUCLEOTIDE SEQUENCE</scope>
    <source>
        <strain evidence="10">PLAUS21</strain>
    </source>
</reference>
<keyword evidence="1 8" id="KW-0813">Transport</keyword>
<gene>
    <name evidence="10" type="primary">ATP4</name>
    <name evidence="10" type="ORF">HK103_002658</name>
</gene>
<comment type="function">
    <text evidence="8">Subunit b, of the mitochondrial membrane ATP synthase complex (F(1)F(0) ATP synthase or Complex V) that produces ATP from ADP in the presence of a proton gradient across the membrane which is generated by electron transport complexes of the respiratory chain. ATP synthase complex consist of a soluble F(1) head domain - the catalytic core - and a membrane F(1) domain - the membrane proton channel. These two domains are linked by a central stalk rotating inside the F(1) region and a stationary peripheral stalk. During catalysis, ATP synthesis in the catalytic domain of F(1) is coupled via a rotary mechanism of the central stalk subunits to proton translocation. In vivo, can only synthesize ATP although its ATP hydrolase activity can be activated artificially in vitro. Part of the complex F(0) domain. Part of the complex F(0) domain and the peripheric stalk, which acts as a stator to hold the catalytic alpha(3)beta(3) subcomplex and subunit a/ATP6 static relative to the rotary elements.</text>
</comment>
<keyword evidence="3 8" id="KW-0375">Hydrogen ion transport</keyword>
<evidence type="ECO:0000256" key="9">
    <source>
        <dbReference type="SAM" id="Coils"/>
    </source>
</evidence>
<dbReference type="AlphaFoldDB" id="A0AAD5YB86"/>
<dbReference type="PANTHER" id="PTHR12733:SF3">
    <property type="entry name" value="ATP SYNTHASE F(0) COMPLEX SUBUNIT B1, MITOCHONDRIAL"/>
    <property type="match status" value="1"/>
</dbReference>
<evidence type="ECO:0000256" key="6">
    <source>
        <dbReference type="ARBA" id="ARBA00023128"/>
    </source>
</evidence>
<feature type="coiled-coil region" evidence="9">
    <location>
        <begin position="124"/>
        <end position="158"/>
    </location>
</feature>
<dbReference type="GO" id="GO:0045259">
    <property type="term" value="C:proton-transporting ATP synthase complex"/>
    <property type="evidence" value="ECO:0007669"/>
    <property type="project" value="UniProtKB-KW"/>
</dbReference>
<keyword evidence="2 8" id="KW-0138">CF(0)</keyword>
<dbReference type="Proteomes" id="UP001210925">
    <property type="component" value="Unassembled WGS sequence"/>
</dbReference>
<keyword evidence="9" id="KW-0175">Coiled coil</keyword>
<sequence length="216" mass="23967">MGTRYNSTGNLQLKTETKPEVVAASLFDKLPGSTPAAKSSTALITASIAAYLISKEIYIVDAEFLEMLCLFGAYGVWYAGVKDTATAYFEGRKTQIKKVLYQAREDHKAVVKERMDHIGKLSDVVEVTEALYDISKEIAKLEAEAYELKQKVAFKNEIKATLDNWVRQEAAVREAEQSLLVAKVIEGVKAKLNDPKVQQNILDQSITEMGKLSLSK</sequence>
<protein>
    <recommendedName>
        <fullName evidence="8">ATP synthase subunit 4</fullName>
    </recommendedName>
</protein>
<evidence type="ECO:0000256" key="7">
    <source>
        <dbReference type="ARBA" id="ARBA00023136"/>
    </source>
</evidence>
<dbReference type="PANTHER" id="PTHR12733">
    <property type="entry name" value="MITOCHONDRIAL ATP SYNTHASE B CHAIN"/>
    <property type="match status" value="1"/>
</dbReference>
<name>A0AAD5YB86_9FUNG</name>
<evidence type="ECO:0000256" key="2">
    <source>
        <dbReference type="ARBA" id="ARBA00022547"/>
    </source>
</evidence>
<dbReference type="Gene3D" id="1.20.5.2210">
    <property type="match status" value="1"/>
</dbReference>
<organism evidence="10 11">
    <name type="scientific">Boothiomyces macroporosus</name>
    <dbReference type="NCBI Taxonomy" id="261099"/>
    <lineage>
        <taxon>Eukaryota</taxon>
        <taxon>Fungi</taxon>
        <taxon>Fungi incertae sedis</taxon>
        <taxon>Chytridiomycota</taxon>
        <taxon>Chytridiomycota incertae sedis</taxon>
        <taxon>Chytridiomycetes</taxon>
        <taxon>Rhizophydiales</taxon>
        <taxon>Terramycetaceae</taxon>
        <taxon>Boothiomyces</taxon>
    </lineage>
</organism>
<comment type="caution">
    <text evidence="10">The sequence shown here is derived from an EMBL/GenBank/DDBJ whole genome shotgun (WGS) entry which is preliminary data.</text>
</comment>
<dbReference type="GO" id="GO:0046933">
    <property type="term" value="F:proton-transporting ATP synthase activity, rotational mechanism"/>
    <property type="evidence" value="ECO:0007669"/>
    <property type="project" value="TreeGrafter"/>
</dbReference>
<evidence type="ECO:0000313" key="11">
    <source>
        <dbReference type="Proteomes" id="UP001210925"/>
    </source>
</evidence>